<proteinExistence type="predicted"/>
<feature type="non-terminal residue" evidence="1">
    <location>
        <position position="39"/>
    </location>
</feature>
<protein>
    <submittedName>
        <fullName evidence="1">Uncharacterized protein</fullName>
    </submittedName>
</protein>
<organism evidence="1">
    <name type="scientific">marine sediment metagenome</name>
    <dbReference type="NCBI Taxonomy" id="412755"/>
    <lineage>
        <taxon>unclassified sequences</taxon>
        <taxon>metagenomes</taxon>
        <taxon>ecological metagenomes</taxon>
    </lineage>
</organism>
<dbReference type="EMBL" id="BARS01033603">
    <property type="protein sequence ID" value="GAG27193.1"/>
    <property type="molecule type" value="Genomic_DNA"/>
</dbReference>
<dbReference type="AlphaFoldDB" id="X0WRN0"/>
<gene>
    <name evidence="1" type="ORF">S01H1_52018</name>
</gene>
<name>X0WRN0_9ZZZZ</name>
<sequence length="39" mass="4437">MLYTWSRPVKFVFKIVITNGVGAIMAYDQITLGGRKKFS</sequence>
<comment type="caution">
    <text evidence="1">The sequence shown here is derived from an EMBL/GenBank/DDBJ whole genome shotgun (WGS) entry which is preliminary data.</text>
</comment>
<reference evidence="1" key="1">
    <citation type="journal article" date="2014" name="Front. Microbiol.">
        <title>High frequency of phylogenetically diverse reductive dehalogenase-homologous genes in deep subseafloor sedimentary metagenomes.</title>
        <authorList>
            <person name="Kawai M."/>
            <person name="Futagami T."/>
            <person name="Toyoda A."/>
            <person name="Takaki Y."/>
            <person name="Nishi S."/>
            <person name="Hori S."/>
            <person name="Arai W."/>
            <person name="Tsubouchi T."/>
            <person name="Morono Y."/>
            <person name="Uchiyama I."/>
            <person name="Ito T."/>
            <person name="Fujiyama A."/>
            <person name="Inagaki F."/>
            <person name="Takami H."/>
        </authorList>
    </citation>
    <scope>NUCLEOTIDE SEQUENCE</scope>
    <source>
        <strain evidence="1">Expedition CK06-06</strain>
    </source>
</reference>
<accession>X0WRN0</accession>
<evidence type="ECO:0000313" key="1">
    <source>
        <dbReference type="EMBL" id="GAG27193.1"/>
    </source>
</evidence>